<keyword evidence="2" id="KW-1185">Reference proteome</keyword>
<dbReference type="InterPro" id="IPR012808">
    <property type="entry name" value="CHP02453"/>
</dbReference>
<dbReference type="PANTHER" id="PTHR36452:SF1">
    <property type="entry name" value="DUF2461 DOMAIN-CONTAINING PROTEIN"/>
    <property type="match status" value="1"/>
</dbReference>
<dbReference type="PANTHER" id="PTHR36452">
    <property type="entry name" value="CHROMOSOME 12, WHOLE GENOME SHOTGUN SEQUENCE"/>
    <property type="match status" value="1"/>
</dbReference>
<dbReference type="PIRSF" id="PIRSF028451">
    <property type="entry name" value="UCP028451"/>
    <property type="match status" value="1"/>
</dbReference>
<accession>A0A953HNH3</accession>
<proteinExistence type="predicted"/>
<dbReference type="InterPro" id="IPR015996">
    <property type="entry name" value="UCP028451"/>
</dbReference>
<dbReference type="NCBIfam" id="TIGR02453">
    <property type="entry name" value="TIGR02453 family protein"/>
    <property type="match status" value="1"/>
</dbReference>
<protein>
    <submittedName>
        <fullName evidence="1">DUF2461 domain-containing protein</fullName>
    </submittedName>
</protein>
<dbReference type="EMBL" id="JAHVHU010000006">
    <property type="protein sequence ID" value="MBY5957803.1"/>
    <property type="molecule type" value="Genomic_DNA"/>
</dbReference>
<evidence type="ECO:0000313" key="2">
    <source>
        <dbReference type="Proteomes" id="UP000753961"/>
    </source>
</evidence>
<gene>
    <name evidence="1" type="ORF">KUV50_06660</name>
</gene>
<dbReference type="AlphaFoldDB" id="A0A953HNH3"/>
<dbReference type="RefSeq" id="WP_222579324.1">
    <property type="nucleotide sequence ID" value="NZ_JAHVHU010000006.1"/>
</dbReference>
<evidence type="ECO:0000313" key="1">
    <source>
        <dbReference type="EMBL" id="MBY5957803.1"/>
    </source>
</evidence>
<name>A0A953HNH3_9BACT</name>
<dbReference type="Pfam" id="PF09365">
    <property type="entry name" value="DUF2461"/>
    <property type="match status" value="1"/>
</dbReference>
<sequence length="220" mass="25969">MIDQNTLDFLKELKENNNRDWFQEHKSWYEESRKDFKSFVQKVRLELIKRDGIEKTKVYRIYRDLRFTKDKTPYKTHFAAHFTRAGKYRRGGFYLQVSSDEILVAGGFWGPNRDDLQFIREGIVAHADDLRAVLNQQEVVDRFGGLTGDELKTAPRGYDRDHPDIDLLRKKQFILQRKYPVAEALQPEFYKKAASDFEAMIPVFDVVTDYLVYDGNGVER</sequence>
<organism evidence="1 2">
    <name type="scientific">Membranihabitans marinus</name>
    <dbReference type="NCBI Taxonomy" id="1227546"/>
    <lineage>
        <taxon>Bacteria</taxon>
        <taxon>Pseudomonadati</taxon>
        <taxon>Bacteroidota</taxon>
        <taxon>Saprospiria</taxon>
        <taxon>Saprospirales</taxon>
        <taxon>Saprospiraceae</taxon>
        <taxon>Membranihabitans</taxon>
    </lineage>
</organism>
<comment type="caution">
    <text evidence="1">The sequence shown here is derived from an EMBL/GenBank/DDBJ whole genome shotgun (WGS) entry which is preliminary data.</text>
</comment>
<dbReference type="Proteomes" id="UP000753961">
    <property type="component" value="Unassembled WGS sequence"/>
</dbReference>
<reference evidence="1" key="1">
    <citation type="submission" date="2021-06" db="EMBL/GenBank/DDBJ databases">
        <title>44 bacteria genomes isolated from Dapeng, Shenzhen.</title>
        <authorList>
            <person name="Zheng W."/>
            <person name="Yu S."/>
            <person name="Huang Y."/>
        </authorList>
    </citation>
    <scope>NUCLEOTIDE SEQUENCE</scope>
    <source>
        <strain evidence="1">DP5N28-2</strain>
    </source>
</reference>